<feature type="transmembrane region" description="Helical" evidence="7">
    <location>
        <begin position="121"/>
        <end position="142"/>
    </location>
</feature>
<gene>
    <name evidence="9" type="ORF">WG901_04855</name>
</gene>
<feature type="transmembrane region" description="Helical" evidence="7">
    <location>
        <begin position="288"/>
        <end position="309"/>
    </location>
</feature>
<feature type="transmembrane region" description="Helical" evidence="7">
    <location>
        <begin position="163"/>
        <end position="191"/>
    </location>
</feature>
<evidence type="ECO:0000256" key="3">
    <source>
        <dbReference type="ARBA" id="ARBA00022475"/>
    </source>
</evidence>
<feature type="transmembrane region" description="Helical" evidence="7">
    <location>
        <begin position="253"/>
        <end position="276"/>
    </location>
</feature>
<dbReference type="InterPro" id="IPR036259">
    <property type="entry name" value="MFS_trans_sf"/>
</dbReference>
<keyword evidence="10" id="KW-1185">Reference proteome</keyword>
<keyword evidence="2" id="KW-0813">Transport</keyword>
<feature type="transmembrane region" description="Helical" evidence="7">
    <location>
        <begin position="515"/>
        <end position="534"/>
    </location>
</feature>
<dbReference type="Pfam" id="PF00083">
    <property type="entry name" value="Sugar_tr"/>
    <property type="match status" value="1"/>
</dbReference>
<name>A0ABU8RT54_9SPHN</name>
<dbReference type="EMBL" id="JBBHJZ010000001">
    <property type="protein sequence ID" value="MEJ5975952.1"/>
    <property type="molecule type" value="Genomic_DNA"/>
</dbReference>
<keyword evidence="6 7" id="KW-0472">Membrane</keyword>
<keyword evidence="5 7" id="KW-1133">Transmembrane helix</keyword>
<dbReference type="PANTHER" id="PTHR43045:SF7">
    <property type="entry name" value="MAJOR FACILITATOR SUPERFAMILY TRANSPORTER"/>
    <property type="match status" value="1"/>
</dbReference>
<dbReference type="PROSITE" id="PS50850">
    <property type="entry name" value="MFS"/>
    <property type="match status" value="1"/>
</dbReference>
<evidence type="ECO:0000256" key="1">
    <source>
        <dbReference type="ARBA" id="ARBA00004651"/>
    </source>
</evidence>
<dbReference type="InterPro" id="IPR020846">
    <property type="entry name" value="MFS_dom"/>
</dbReference>
<dbReference type="PROSITE" id="PS00217">
    <property type="entry name" value="SUGAR_TRANSPORT_2"/>
    <property type="match status" value="1"/>
</dbReference>
<evidence type="ECO:0000256" key="5">
    <source>
        <dbReference type="ARBA" id="ARBA00022989"/>
    </source>
</evidence>
<dbReference type="Gene3D" id="1.20.1250.20">
    <property type="entry name" value="MFS general substrate transporter like domains"/>
    <property type="match status" value="3"/>
</dbReference>
<accession>A0ABU8RT54</accession>
<sequence>MSGGSATVNASQTHAEPSASDIRLVIAASSAGTVFEWYDFFIYGTLAAIIGKTFFPSGNATLETLLVWAGFAVGFGFRPLGAVLFGFLGDRLGRKYTFLVTVTLMGVATAGVGLIPSAASIGIAAPIIIIFLRVLQGLALGGEYGGAAIYVAEHSPPERRGYFTSYIQASVVGGFVLSLIVVLGCKALMSAETWAEWGWRLPFLLSIALLAISLWMRMKLSESPVFKAMQEQGELAGNPFVESFTYPGNKKRIFIALFGIAAGLTVIWYTAMFSALSFLKGPMRVEELTAEIIIGAGAAIGMVFFVIFGKLSDRIGRKKPIVIGYLLTLLALFPAYWIMGNAANPSLAAAAERSPVVIQGPDCHYALFDAEQKSDCGKLLSDLTGLGVSYERADAAQLSATVGGTPLALDSYAWTDKTARSKQLQAWLGGAGYDFTKVQPSASQIATILAALLLLMALSGATYGPVAALLSEMFPPRIRYSSMSIPYHIGTGYFGGFLPLIATSISALAGNAYAGLWYTWGVVAVAFVVALWGLPSGPPRDFGDDVPA</sequence>
<feature type="transmembrane region" description="Helical" evidence="7">
    <location>
        <begin position="197"/>
        <end position="216"/>
    </location>
</feature>
<keyword evidence="4 7" id="KW-0812">Transmembrane</keyword>
<reference evidence="9 10" key="1">
    <citation type="submission" date="2024-03" db="EMBL/GenBank/DDBJ databases">
        <authorList>
            <person name="Jo J.-H."/>
        </authorList>
    </citation>
    <scope>NUCLEOTIDE SEQUENCE [LARGE SCALE GENOMIC DNA]</scope>
    <source>
        <strain evidence="9 10">PS1R-30</strain>
    </source>
</reference>
<feature type="transmembrane region" description="Helical" evidence="7">
    <location>
        <begin position="321"/>
        <end position="339"/>
    </location>
</feature>
<feature type="transmembrane region" description="Helical" evidence="7">
    <location>
        <begin position="96"/>
        <end position="115"/>
    </location>
</feature>
<evidence type="ECO:0000256" key="6">
    <source>
        <dbReference type="ARBA" id="ARBA00023136"/>
    </source>
</evidence>
<evidence type="ECO:0000256" key="2">
    <source>
        <dbReference type="ARBA" id="ARBA00022448"/>
    </source>
</evidence>
<dbReference type="RefSeq" id="WP_339585879.1">
    <property type="nucleotide sequence ID" value="NZ_JBBHJZ010000001.1"/>
</dbReference>
<dbReference type="PANTHER" id="PTHR43045">
    <property type="entry name" value="SHIKIMATE TRANSPORTER"/>
    <property type="match status" value="1"/>
</dbReference>
<proteinExistence type="predicted"/>
<protein>
    <submittedName>
        <fullName evidence="9">MFS transporter</fullName>
    </submittedName>
</protein>
<feature type="transmembrane region" description="Helical" evidence="7">
    <location>
        <begin position="491"/>
        <end position="509"/>
    </location>
</feature>
<evidence type="ECO:0000259" key="8">
    <source>
        <dbReference type="PROSITE" id="PS50850"/>
    </source>
</evidence>
<evidence type="ECO:0000313" key="10">
    <source>
        <dbReference type="Proteomes" id="UP001361239"/>
    </source>
</evidence>
<evidence type="ECO:0000256" key="7">
    <source>
        <dbReference type="SAM" id="Phobius"/>
    </source>
</evidence>
<feature type="transmembrane region" description="Helical" evidence="7">
    <location>
        <begin position="445"/>
        <end position="470"/>
    </location>
</feature>
<dbReference type="InterPro" id="IPR005829">
    <property type="entry name" value="Sugar_transporter_CS"/>
</dbReference>
<comment type="caution">
    <text evidence="9">The sequence shown here is derived from an EMBL/GenBank/DDBJ whole genome shotgun (WGS) entry which is preliminary data.</text>
</comment>
<feature type="transmembrane region" description="Helical" evidence="7">
    <location>
        <begin position="65"/>
        <end position="89"/>
    </location>
</feature>
<dbReference type="InterPro" id="IPR005828">
    <property type="entry name" value="MFS_sugar_transport-like"/>
</dbReference>
<feature type="domain" description="Major facilitator superfamily (MFS) profile" evidence="8">
    <location>
        <begin position="25"/>
        <end position="538"/>
    </location>
</feature>
<dbReference type="Proteomes" id="UP001361239">
    <property type="component" value="Unassembled WGS sequence"/>
</dbReference>
<comment type="subcellular location">
    <subcellularLocation>
        <location evidence="1">Cell membrane</location>
        <topology evidence="1">Multi-pass membrane protein</topology>
    </subcellularLocation>
</comment>
<evidence type="ECO:0000313" key="9">
    <source>
        <dbReference type="EMBL" id="MEJ5975952.1"/>
    </source>
</evidence>
<organism evidence="9 10">
    <name type="scientific">Novosphingobium anseongense</name>
    <dbReference type="NCBI Taxonomy" id="3133436"/>
    <lineage>
        <taxon>Bacteria</taxon>
        <taxon>Pseudomonadati</taxon>
        <taxon>Pseudomonadota</taxon>
        <taxon>Alphaproteobacteria</taxon>
        <taxon>Sphingomonadales</taxon>
        <taxon>Sphingomonadaceae</taxon>
        <taxon>Novosphingobium</taxon>
    </lineage>
</organism>
<dbReference type="SUPFAM" id="SSF103473">
    <property type="entry name" value="MFS general substrate transporter"/>
    <property type="match status" value="2"/>
</dbReference>
<keyword evidence="3" id="KW-1003">Cell membrane</keyword>
<evidence type="ECO:0000256" key="4">
    <source>
        <dbReference type="ARBA" id="ARBA00022692"/>
    </source>
</evidence>